<dbReference type="Pfam" id="PF00083">
    <property type="entry name" value="Sugar_tr"/>
    <property type="match status" value="1"/>
</dbReference>
<feature type="transmembrane region" description="Helical" evidence="10">
    <location>
        <begin position="131"/>
        <end position="152"/>
    </location>
</feature>
<evidence type="ECO:0000259" key="11">
    <source>
        <dbReference type="PROSITE" id="PS50850"/>
    </source>
</evidence>
<name>A0A5J9VWI2_9POAL</name>
<evidence type="ECO:0000313" key="12">
    <source>
        <dbReference type="EMBL" id="TVU39440.1"/>
    </source>
</evidence>
<dbReference type="InterPro" id="IPR003663">
    <property type="entry name" value="Sugar/inositol_transpt"/>
</dbReference>
<dbReference type="NCBIfam" id="TIGR00879">
    <property type="entry name" value="SP"/>
    <property type="match status" value="1"/>
</dbReference>
<evidence type="ECO:0000256" key="10">
    <source>
        <dbReference type="SAM" id="Phobius"/>
    </source>
</evidence>
<dbReference type="PROSITE" id="PS50850">
    <property type="entry name" value="MFS"/>
    <property type="match status" value="1"/>
</dbReference>
<evidence type="ECO:0000256" key="3">
    <source>
        <dbReference type="ARBA" id="ARBA00022448"/>
    </source>
</evidence>
<dbReference type="InterPro" id="IPR005828">
    <property type="entry name" value="MFS_sugar_transport-like"/>
</dbReference>
<comment type="similarity">
    <text evidence="2 9">Belongs to the major facilitator superfamily. Sugar transporter (TC 2.A.1.1) family.</text>
</comment>
<dbReference type="SUPFAM" id="SSF103473">
    <property type="entry name" value="MFS general substrate transporter"/>
    <property type="match status" value="1"/>
</dbReference>
<keyword evidence="7 10" id="KW-1133">Transmembrane helix</keyword>
<dbReference type="Gene3D" id="1.20.1250.20">
    <property type="entry name" value="MFS general substrate transporter like domains"/>
    <property type="match status" value="1"/>
</dbReference>
<evidence type="ECO:0000256" key="4">
    <source>
        <dbReference type="ARBA" id="ARBA00022597"/>
    </source>
</evidence>
<feature type="transmembrane region" description="Helical" evidence="10">
    <location>
        <begin position="12"/>
        <end position="37"/>
    </location>
</feature>
<dbReference type="Gramene" id="TVU39440">
    <property type="protein sequence ID" value="TVU39440"/>
    <property type="gene ID" value="EJB05_12859"/>
</dbReference>
<comment type="subcellular location">
    <subcellularLocation>
        <location evidence="1">Membrane</location>
        <topology evidence="1">Multi-pass membrane protein</topology>
    </subcellularLocation>
</comment>
<dbReference type="PROSITE" id="PS00217">
    <property type="entry name" value="SUGAR_TRANSPORT_2"/>
    <property type="match status" value="1"/>
</dbReference>
<evidence type="ECO:0000256" key="2">
    <source>
        <dbReference type="ARBA" id="ARBA00010992"/>
    </source>
</evidence>
<evidence type="ECO:0000256" key="6">
    <source>
        <dbReference type="ARBA" id="ARBA00022847"/>
    </source>
</evidence>
<dbReference type="InterPro" id="IPR036259">
    <property type="entry name" value="MFS_trans_sf"/>
</dbReference>
<sequence length="501" mass="55105">MAVRGCAQDYGGGVTYFVVMICLLAASCGLIFGYSIAVSGGVTQMESFLSKFFPEVLSGMKSTKRDSYCKYNNQLLTAFTSSLFVAGMFSSLVASHVTRRLGRQAVLLMGGMLFLVGSICKTSAINIAMLIIGRMLIGFGLGFTLQAAPLYLSETAPARWRGAFASALVAFLSIGILSATVTNYFADRIPVWGWRVSLGVVAVPSAIITVGAIFVPDTPSSLAMRGFTDRARLVLQRIRGPDADVDAEFKDIVCAVEEARKNNDGAFRRLFSKEYRHYLLIGIAIPVFYELTGMVVMASYSPLLFRTVGFGSQMAILGSVMNGIASLVSTMLATFVVDRTGRRFLFIMGGMGMMLCQVAISWIMACHLGKHQIATMSRGYAMSVLVLVCISTFHLGLSWAPLRLVVPSEMYPMEIRSAGQAMSVSIALCASFIDMQVYITLLCTMKYGVFLFYVAWLLVMTVFVVLFLPETKGMPLETMRSVFSRHWYWRTYVNNDKQEHQ</sequence>
<dbReference type="InterPro" id="IPR005829">
    <property type="entry name" value="Sugar_transporter_CS"/>
</dbReference>
<dbReference type="PROSITE" id="PS51257">
    <property type="entry name" value="PROKAR_LIPOPROTEIN"/>
    <property type="match status" value="1"/>
</dbReference>
<dbReference type="InterPro" id="IPR020846">
    <property type="entry name" value="MFS_dom"/>
</dbReference>
<protein>
    <recommendedName>
        <fullName evidence="11">Major facilitator superfamily (MFS) profile domain-containing protein</fullName>
    </recommendedName>
</protein>
<keyword evidence="8 10" id="KW-0472">Membrane</keyword>
<dbReference type="GO" id="GO:0015293">
    <property type="term" value="F:symporter activity"/>
    <property type="evidence" value="ECO:0007669"/>
    <property type="project" value="UniProtKB-KW"/>
</dbReference>
<dbReference type="PRINTS" id="PR00171">
    <property type="entry name" value="SUGRTRNSPORT"/>
</dbReference>
<dbReference type="PANTHER" id="PTHR23500:SF537">
    <property type="entry name" value="MAJOR FACILITATOR SUPERFAMILY (MFS) PROFILE DOMAIN-CONTAINING PROTEIN"/>
    <property type="match status" value="1"/>
</dbReference>
<dbReference type="FunFam" id="1.20.1250.20:FF:000002">
    <property type="entry name" value="Sugar transport protein 13"/>
    <property type="match status" value="1"/>
</dbReference>
<dbReference type="PANTHER" id="PTHR23500">
    <property type="entry name" value="SOLUTE CARRIER FAMILY 2, FACILITATED GLUCOSE TRANSPORTER"/>
    <property type="match status" value="1"/>
</dbReference>
<evidence type="ECO:0000256" key="5">
    <source>
        <dbReference type="ARBA" id="ARBA00022692"/>
    </source>
</evidence>
<keyword evidence="6" id="KW-0769">Symport</keyword>
<feature type="transmembrane region" description="Helical" evidence="10">
    <location>
        <begin position="164"/>
        <end position="186"/>
    </location>
</feature>
<feature type="non-terminal residue" evidence="12">
    <location>
        <position position="501"/>
    </location>
</feature>
<dbReference type="InterPro" id="IPR045262">
    <property type="entry name" value="STP/PLT_plant"/>
</dbReference>
<keyword evidence="13" id="KW-1185">Reference proteome</keyword>
<gene>
    <name evidence="12" type="ORF">EJB05_12859</name>
</gene>
<dbReference type="GO" id="GO:0016020">
    <property type="term" value="C:membrane"/>
    <property type="evidence" value="ECO:0007669"/>
    <property type="project" value="UniProtKB-SubCell"/>
</dbReference>
<dbReference type="InterPro" id="IPR044778">
    <property type="entry name" value="MFS_STP/MST-like_plant"/>
</dbReference>
<proteinExistence type="inferred from homology"/>
<feature type="transmembrane region" description="Helical" evidence="10">
    <location>
        <begin position="447"/>
        <end position="468"/>
    </location>
</feature>
<evidence type="ECO:0000256" key="8">
    <source>
        <dbReference type="ARBA" id="ARBA00023136"/>
    </source>
</evidence>
<feature type="domain" description="Major facilitator superfamily (MFS) profile" evidence="11">
    <location>
        <begin position="21"/>
        <end position="472"/>
    </location>
</feature>
<feature type="transmembrane region" description="Helical" evidence="10">
    <location>
        <begin position="278"/>
        <end position="303"/>
    </location>
</feature>
<organism evidence="12 13">
    <name type="scientific">Eragrostis curvula</name>
    <name type="common">weeping love grass</name>
    <dbReference type="NCBI Taxonomy" id="38414"/>
    <lineage>
        <taxon>Eukaryota</taxon>
        <taxon>Viridiplantae</taxon>
        <taxon>Streptophyta</taxon>
        <taxon>Embryophyta</taxon>
        <taxon>Tracheophyta</taxon>
        <taxon>Spermatophyta</taxon>
        <taxon>Magnoliopsida</taxon>
        <taxon>Liliopsida</taxon>
        <taxon>Poales</taxon>
        <taxon>Poaceae</taxon>
        <taxon>PACMAD clade</taxon>
        <taxon>Chloridoideae</taxon>
        <taxon>Eragrostideae</taxon>
        <taxon>Eragrostidinae</taxon>
        <taxon>Eragrostis</taxon>
    </lineage>
</organism>
<dbReference type="AlphaFoldDB" id="A0A5J9VWI2"/>
<feature type="transmembrane region" description="Helical" evidence="10">
    <location>
        <begin position="344"/>
        <end position="365"/>
    </location>
</feature>
<feature type="transmembrane region" description="Helical" evidence="10">
    <location>
        <begin position="421"/>
        <end position="441"/>
    </location>
</feature>
<reference evidence="12 13" key="1">
    <citation type="journal article" date="2019" name="Sci. Rep.">
        <title>A high-quality genome of Eragrostis curvula grass provides insights into Poaceae evolution and supports new strategies to enhance forage quality.</title>
        <authorList>
            <person name="Carballo J."/>
            <person name="Santos B.A.C.M."/>
            <person name="Zappacosta D."/>
            <person name="Garbus I."/>
            <person name="Selva J.P."/>
            <person name="Gallo C.A."/>
            <person name="Diaz A."/>
            <person name="Albertini E."/>
            <person name="Caccamo M."/>
            <person name="Echenique V."/>
        </authorList>
    </citation>
    <scope>NUCLEOTIDE SEQUENCE [LARGE SCALE GENOMIC DNA]</scope>
    <source>
        <strain evidence="13">cv. Victoria</strain>
        <tissue evidence="12">Leaf</tissue>
    </source>
</reference>
<evidence type="ECO:0000256" key="1">
    <source>
        <dbReference type="ARBA" id="ARBA00004141"/>
    </source>
</evidence>
<keyword evidence="3 9" id="KW-0813">Transport</keyword>
<feature type="transmembrane region" description="Helical" evidence="10">
    <location>
        <begin position="192"/>
        <end position="215"/>
    </location>
</feature>
<evidence type="ECO:0000313" key="13">
    <source>
        <dbReference type="Proteomes" id="UP000324897"/>
    </source>
</evidence>
<dbReference type="CDD" id="cd17361">
    <property type="entry name" value="MFS_STP"/>
    <property type="match status" value="1"/>
</dbReference>
<feature type="transmembrane region" description="Helical" evidence="10">
    <location>
        <begin position="106"/>
        <end position="125"/>
    </location>
</feature>
<evidence type="ECO:0000256" key="7">
    <source>
        <dbReference type="ARBA" id="ARBA00022989"/>
    </source>
</evidence>
<evidence type="ECO:0000256" key="9">
    <source>
        <dbReference type="RuleBase" id="RU003346"/>
    </source>
</evidence>
<keyword evidence="5 10" id="KW-0812">Transmembrane</keyword>
<dbReference type="GO" id="GO:0015145">
    <property type="term" value="F:monosaccharide transmembrane transporter activity"/>
    <property type="evidence" value="ECO:0007669"/>
    <property type="project" value="InterPro"/>
</dbReference>
<feature type="transmembrane region" description="Helical" evidence="10">
    <location>
        <begin position="315"/>
        <end position="337"/>
    </location>
</feature>
<feature type="transmembrane region" description="Helical" evidence="10">
    <location>
        <begin position="75"/>
        <end position="94"/>
    </location>
</feature>
<dbReference type="Proteomes" id="UP000324897">
    <property type="component" value="Chromosome 4"/>
</dbReference>
<dbReference type="OrthoDB" id="5296287at2759"/>
<feature type="non-terminal residue" evidence="12">
    <location>
        <position position="1"/>
    </location>
</feature>
<feature type="transmembrane region" description="Helical" evidence="10">
    <location>
        <begin position="380"/>
        <end position="400"/>
    </location>
</feature>
<accession>A0A5J9VWI2</accession>
<keyword evidence="4" id="KW-0762">Sugar transport</keyword>
<comment type="caution">
    <text evidence="12">The sequence shown here is derived from an EMBL/GenBank/DDBJ whole genome shotgun (WGS) entry which is preliminary data.</text>
</comment>
<dbReference type="EMBL" id="RWGY01000007">
    <property type="protein sequence ID" value="TVU39440.1"/>
    <property type="molecule type" value="Genomic_DNA"/>
</dbReference>